<reference evidence="1" key="1">
    <citation type="submission" date="2023-11" db="EMBL/GenBank/DDBJ databases">
        <title>Genome assemblies of two species of porcelain crab, Petrolisthes cinctipes and Petrolisthes manimaculis (Anomura: Porcellanidae).</title>
        <authorList>
            <person name="Angst P."/>
        </authorList>
    </citation>
    <scope>NUCLEOTIDE SEQUENCE</scope>
    <source>
        <strain evidence="1">PB745_02</strain>
        <tissue evidence="1">Gill</tissue>
    </source>
</reference>
<dbReference type="AlphaFoldDB" id="A0AAE1UFB3"/>
<evidence type="ECO:0000313" key="2">
    <source>
        <dbReference type="Proteomes" id="UP001292094"/>
    </source>
</evidence>
<dbReference type="Proteomes" id="UP001292094">
    <property type="component" value="Unassembled WGS sequence"/>
</dbReference>
<evidence type="ECO:0000313" key="1">
    <source>
        <dbReference type="EMBL" id="KAK4317105.1"/>
    </source>
</evidence>
<proteinExistence type="predicted"/>
<organism evidence="1 2">
    <name type="scientific">Petrolisthes manimaculis</name>
    <dbReference type="NCBI Taxonomy" id="1843537"/>
    <lineage>
        <taxon>Eukaryota</taxon>
        <taxon>Metazoa</taxon>
        <taxon>Ecdysozoa</taxon>
        <taxon>Arthropoda</taxon>
        <taxon>Crustacea</taxon>
        <taxon>Multicrustacea</taxon>
        <taxon>Malacostraca</taxon>
        <taxon>Eumalacostraca</taxon>
        <taxon>Eucarida</taxon>
        <taxon>Decapoda</taxon>
        <taxon>Pleocyemata</taxon>
        <taxon>Anomura</taxon>
        <taxon>Galatheoidea</taxon>
        <taxon>Porcellanidae</taxon>
        <taxon>Petrolisthes</taxon>
    </lineage>
</organism>
<sequence length="70" mass="8216">MLCGKNKMEELWNVLTCDVELDEQMAYLVVGVDFEEMDTGELRHNRSKQYAEQMSEFWLNPTKAIDLLTD</sequence>
<gene>
    <name evidence="1" type="ORF">Pmani_011787</name>
</gene>
<accession>A0AAE1UFB3</accession>
<protein>
    <submittedName>
        <fullName evidence="1">Uncharacterized protein</fullName>
    </submittedName>
</protein>
<name>A0AAE1UFB3_9EUCA</name>
<comment type="caution">
    <text evidence="1">The sequence shown here is derived from an EMBL/GenBank/DDBJ whole genome shotgun (WGS) entry which is preliminary data.</text>
</comment>
<dbReference type="EMBL" id="JAWZYT010000952">
    <property type="protein sequence ID" value="KAK4317105.1"/>
    <property type="molecule type" value="Genomic_DNA"/>
</dbReference>
<keyword evidence="2" id="KW-1185">Reference proteome</keyword>